<dbReference type="STRING" id="1459.AF332_27290"/>
<dbReference type="PATRIC" id="fig|1459.3.peg.6013"/>
<comment type="caution">
    <text evidence="2">The sequence shown here is derived from an EMBL/GenBank/DDBJ whole genome shotgun (WGS) entry which is preliminary data.</text>
</comment>
<dbReference type="RefSeq" id="WP_053437516.1">
    <property type="nucleotide sequence ID" value="NZ_LGUF01000007.1"/>
</dbReference>
<dbReference type="Gene3D" id="2.40.380.10">
    <property type="entry name" value="FomD-like"/>
    <property type="match status" value="1"/>
</dbReference>
<dbReference type="InterPro" id="IPR007295">
    <property type="entry name" value="DUF402"/>
</dbReference>
<accession>A0A0M0GJP0</accession>
<dbReference type="Pfam" id="PF04167">
    <property type="entry name" value="DUF402"/>
    <property type="match status" value="1"/>
</dbReference>
<organism evidence="2 3">
    <name type="scientific">Sporosarcina globispora</name>
    <name type="common">Bacillus globisporus</name>
    <dbReference type="NCBI Taxonomy" id="1459"/>
    <lineage>
        <taxon>Bacteria</taxon>
        <taxon>Bacillati</taxon>
        <taxon>Bacillota</taxon>
        <taxon>Bacilli</taxon>
        <taxon>Bacillales</taxon>
        <taxon>Caryophanaceae</taxon>
        <taxon>Sporosarcina</taxon>
    </lineage>
</organism>
<dbReference type="Proteomes" id="UP000037109">
    <property type="component" value="Unassembled WGS sequence"/>
</dbReference>
<dbReference type="PANTHER" id="PTHR41271:SF1">
    <property type="entry name" value="DUF402 DOMAIN-CONTAINING PROTEIN"/>
    <property type="match status" value="1"/>
</dbReference>
<protein>
    <recommendedName>
        <fullName evidence="1">DUF402 domain-containing protein</fullName>
    </recommendedName>
</protein>
<evidence type="ECO:0000313" key="2">
    <source>
        <dbReference type="EMBL" id="KON90140.1"/>
    </source>
</evidence>
<keyword evidence="3" id="KW-1185">Reference proteome</keyword>
<name>A0A0M0GJP0_SPOGL</name>
<dbReference type="InterPro" id="IPR035930">
    <property type="entry name" value="FomD-like_sf"/>
</dbReference>
<proteinExistence type="predicted"/>
<evidence type="ECO:0000313" key="3">
    <source>
        <dbReference type="Proteomes" id="UP000037109"/>
    </source>
</evidence>
<sequence>MRLKVQNQSAVLFHIIEESFTMMANQTQLTIPKGSYTIAYYWKDRPYNLYFWRDQKGKYLGSYFNIVKNTSINDRMVSFEDLIIDILVLPNGEYFILDEEELPESLEQFENGSVQQALNVLTESIHTALSQAISESECIYTHEKFVPLLEEFVNKLT</sequence>
<reference evidence="3" key="1">
    <citation type="submission" date="2015-07" db="EMBL/GenBank/DDBJ databases">
        <title>Fjat-10036 dsm4.</title>
        <authorList>
            <person name="Liu B."/>
            <person name="Wang J."/>
            <person name="Zhu Y."/>
            <person name="Liu G."/>
            <person name="Chen Q."/>
            <person name="Chen Z."/>
            <person name="Lan J."/>
            <person name="Che J."/>
            <person name="Ge C."/>
            <person name="Shi H."/>
            <person name="Pan Z."/>
            <person name="Liu X."/>
        </authorList>
    </citation>
    <scope>NUCLEOTIDE SEQUENCE [LARGE SCALE GENOMIC DNA]</scope>
    <source>
        <strain evidence="3">DSM 4</strain>
    </source>
</reference>
<gene>
    <name evidence="2" type="ORF">AF332_27290</name>
</gene>
<dbReference type="OrthoDB" id="2735096at2"/>
<evidence type="ECO:0000259" key="1">
    <source>
        <dbReference type="Pfam" id="PF04167"/>
    </source>
</evidence>
<dbReference type="SUPFAM" id="SSF159234">
    <property type="entry name" value="FomD-like"/>
    <property type="match status" value="1"/>
</dbReference>
<dbReference type="EMBL" id="LGUF01000007">
    <property type="protein sequence ID" value="KON90140.1"/>
    <property type="molecule type" value="Genomic_DNA"/>
</dbReference>
<feature type="domain" description="DUF402" evidence="1">
    <location>
        <begin position="29"/>
        <end position="117"/>
    </location>
</feature>
<dbReference type="PANTHER" id="PTHR41271">
    <property type="entry name" value="DUF402 DOMAIN-CONTAINING PROTEIN"/>
    <property type="match status" value="1"/>
</dbReference>
<dbReference type="AlphaFoldDB" id="A0A0M0GJP0"/>